<dbReference type="EMBL" id="JQCD01000031">
    <property type="protein sequence ID" value="KRN76061.1"/>
    <property type="molecule type" value="Genomic_DNA"/>
</dbReference>
<dbReference type="STRING" id="1620.IV67_GL001111"/>
<keyword evidence="13" id="KW-1185">Reference proteome</keyword>
<dbReference type="GO" id="GO:0005524">
    <property type="term" value="F:ATP binding"/>
    <property type="evidence" value="ECO:0007669"/>
    <property type="project" value="UniProtKB-UniRule"/>
</dbReference>
<dbReference type="InterPro" id="IPR000131">
    <property type="entry name" value="ATP_synth_F1_gsu"/>
</dbReference>
<evidence type="ECO:0000256" key="1">
    <source>
        <dbReference type="ARBA" id="ARBA00003456"/>
    </source>
</evidence>
<dbReference type="Gene3D" id="3.40.1380.10">
    <property type="match status" value="1"/>
</dbReference>
<dbReference type="OrthoDB" id="9812769at2"/>
<comment type="subcellular location">
    <subcellularLocation>
        <location evidence="11">Cell membrane</location>
        <topology evidence="11">Peripheral membrane protein</topology>
    </subcellularLocation>
    <subcellularLocation>
        <location evidence="2">Membrane</location>
        <topology evidence="2">Peripheral membrane protein</topology>
    </subcellularLocation>
</comment>
<evidence type="ECO:0000256" key="3">
    <source>
        <dbReference type="ARBA" id="ARBA00007681"/>
    </source>
</evidence>
<keyword evidence="10 11" id="KW-0066">ATP synthesis</keyword>
<dbReference type="SUPFAM" id="SSF52943">
    <property type="entry name" value="ATP synthase (F1-ATPase), gamma subunit"/>
    <property type="match status" value="1"/>
</dbReference>
<dbReference type="PANTHER" id="PTHR11693">
    <property type="entry name" value="ATP SYNTHASE GAMMA CHAIN"/>
    <property type="match status" value="1"/>
</dbReference>
<evidence type="ECO:0000256" key="10">
    <source>
        <dbReference type="ARBA" id="ARBA00023310"/>
    </source>
</evidence>
<comment type="caution">
    <text evidence="12">The sequence shown here is derived from an EMBL/GenBank/DDBJ whole genome shotgun (WGS) entry which is preliminary data.</text>
</comment>
<dbReference type="NCBIfam" id="TIGR01146">
    <property type="entry name" value="ATPsyn_F1gamma"/>
    <property type="match status" value="1"/>
</dbReference>
<evidence type="ECO:0000256" key="2">
    <source>
        <dbReference type="ARBA" id="ARBA00004170"/>
    </source>
</evidence>
<dbReference type="GO" id="GO:0046933">
    <property type="term" value="F:proton-transporting ATP synthase activity, rotational mechanism"/>
    <property type="evidence" value="ECO:0007669"/>
    <property type="project" value="UniProtKB-UniRule"/>
</dbReference>
<evidence type="ECO:0000256" key="4">
    <source>
        <dbReference type="ARBA" id="ARBA00022448"/>
    </source>
</evidence>
<keyword evidence="7 11" id="KW-0406">Ion transport</keyword>
<dbReference type="GO" id="GO:0005886">
    <property type="term" value="C:plasma membrane"/>
    <property type="evidence" value="ECO:0007669"/>
    <property type="project" value="UniProtKB-SubCell"/>
</dbReference>
<keyword evidence="8 11" id="KW-0472">Membrane</keyword>
<keyword evidence="4 11" id="KW-0813">Transport</keyword>
<gene>
    <name evidence="11" type="primary">atpG</name>
    <name evidence="12" type="ORF">IV67_GL001111</name>
</gene>
<keyword evidence="5 11" id="KW-1003">Cell membrane</keyword>
<dbReference type="InterPro" id="IPR035968">
    <property type="entry name" value="ATP_synth_F1_ATPase_gsu"/>
</dbReference>
<evidence type="ECO:0000256" key="5">
    <source>
        <dbReference type="ARBA" id="ARBA00022475"/>
    </source>
</evidence>
<comment type="similarity">
    <text evidence="3 11">Belongs to the ATPase gamma chain family.</text>
</comment>
<dbReference type="CDD" id="cd12151">
    <property type="entry name" value="F1-ATPase_gamma"/>
    <property type="match status" value="1"/>
</dbReference>
<dbReference type="Pfam" id="PF00231">
    <property type="entry name" value="ATP-synt"/>
    <property type="match status" value="1"/>
</dbReference>
<comment type="function">
    <text evidence="1 11">Produces ATP from ADP in the presence of a proton gradient across the membrane. The gamma chain is believed to be important in regulating ATPase activity and the flow of protons through the CF(0) complex.</text>
</comment>
<sequence>MAASLQEIQHRIDSTKSTRQITSAMQMVSTAKLSKIQRSGTGYRLYAQHLQDVVSHLAQAHLSNVKGTLLESREVKKVGFLIITSDRGLVGGYNSMLIKRVMSAFEERHLTKDDVVILAIGGNGADFFKKRGFNVAYEYRGVSDVPDFMEVRDIVKTVTAMYDNEVYDELELAYQHFASRISNEVQLEQILPIDTTNLETESGSLSAEYDMNPSADKVLETVLPQYAQSLVFGAILDAKTAEHSASVNAMSSASDNAKEVIDDLELHYNRARQAAITTEITEITGGMAALE</sequence>
<evidence type="ECO:0000313" key="13">
    <source>
        <dbReference type="Proteomes" id="UP000051673"/>
    </source>
</evidence>
<proteinExistence type="inferred from homology"/>
<organism evidence="12 13">
    <name type="scientific">Weissella minor</name>
    <dbReference type="NCBI Taxonomy" id="1620"/>
    <lineage>
        <taxon>Bacteria</taxon>
        <taxon>Bacillati</taxon>
        <taxon>Bacillota</taxon>
        <taxon>Bacilli</taxon>
        <taxon>Lactobacillales</taxon>
        <taxon>Lactobacillaceae</taxon>
        <taxon>Weissella</taxon>
    </lineage>
</organism>
<dbReference type="PRINTS" id="PR00126">
    <property type="entry name" value="ATPASEGAMMA"/>
</dbReference>
<dbReference type="HAMAP" id="MF_00815">
    <property type="entry name" value="ATP_synth_gamma_bact"/>
    <property type="match status" value="1"/>
</dbReference>
<evidence type="ECO:0000313" key="12">
    <source>
        <dbReference type="EMBL" id="KRN76061.1"/>
    </source>
</evidence>
<dbReference type="Gene3D" id="1.10.287.80">
    <property type="entry name" value="ATP synthase, gamma subunit, helix hairpin domain"/>
    <property type="match status" value="2"/>
</dbReference>
<comment type="subunit">
    <text evidence="11">F-type ATPases have 2 components, CF(1) - the catalytic core - and CF(0) - the membrane proton channel. CF(1) has five subunits: alpha(3), beta(3), gamma(1), delta(1), epsilon(1). CF(0) has three main subunits: a, b and c.</text>
</comment>
<name>A0A0R2JPR0_9LACO</name>
<evidence type="ECO:0000256" key="7">
    <source>
        <dbReference type="ARBA" id="ARBA00023065"/>
    </source>
</evidence>
<keyword evidence="6 11" id="KW-0375">Hydrogen ion transport</keyword>
<reference evidence="12 13" key="1">
    <citation type="journal article" date="2015" name="Genome Announc.">
        <title>Expanding the biotechnology potential of lactobacilli through comparative genomics of 213 strains and associated genera.</title>
        <authorList>
            <person name="Sun Z."/>
            <person name="Harris H.M."/>
            <person name="McCann A."/>
            <person name="Guo C."/>
            <person name="Argimon S."/>
            <person name="Zhang W."/>
            <person name="Yang X."/>
            <person name="Jeffery I.B."/>
            <person name="Cooney J.C."/>
            <person name="Kagawa T.F."/>
            <person name="Liu W."/>
            <person name="Song Y."/>
            <person name="Salvetti E."/>
            <person name="Wrobel A."/>
            <person name="Rasinkangas P."/>
            <person name="Parkhill J."/>
            <person name="Rea M.C."/>
            <person name="O'Sullivan O."/>
            <person name="Ritari J."/>
            <person name="Douillard F.P."/>
            <person name="Paul Ross R."/>
            <person name="Yang R."/>
            <person name="Briner A.E."/>
            <person name="Felis G.E."/>
            <person name="de Vos W.M."/>
            <person name="Barrangou R."/>
            <person name="Klaenhammer T.R."/>
            <person name="Caufield P.W."/>
            <person name="Cui Y."/>
            <person name="Zhang H."/>
            <person name="O'Toole P.W."/>
        </authorList>
    </citation>
    <scope>NUCLEOTIDE SEQUENCE [LARGE SCALE GENOMIC DNA]</scope>
    <source>
        <strain evidence="12 13">DSM 20014</strain>
    </source>
</reference>
<dbReference type="RefSeq" id="WP_057788942.1">
    <property type="nucleotide sequence ID" value="NZ_JQCD01000031.1"/>
</dbReference>
<dbReference type="AlphaFoldDB" id="A0A0R2JPR0"/>
<evidence type="ECO:0000256" key="9">
    <source>
        <dbReference type="ARBA" id="ARBA00023196"/>
    </source>
</evidence>
<dbReference type="GO" id="GO:0045259">
    <property type="term" value="C:proton-transporting ATP synthase complex"/>
    <property type="evidence" value="ECO:0007669"/>
    <property type="project" value="UniProtKB-KW"/>
</dbReference>
<dbReference type="Proteomes" id="UP000051673">
    <property type="component" value="Unassembled WGS sequence"/>
</dbReference>
<evidence type="ECO:0000256" key="6">
    <source>
        <dbReference type="ARBA" id="ARBA00022781"/>
    </source>
</evidence>
<keyword evidence="9 11" id="KW-0139">CF(1)</keyword>
<evidence type="ECO:0000256" key="11">
    <source>
        <dbReference type="HAMAP-Rule" id="MF_00815"/>
    </source>
</evidence>
<dbReference type="PANTHER" id="PTHR11693:SF22">
    <property type="entry name" value="ATP SYNTHASE SUBUNIT GAMMA, MITOCHONDRIAL"/>
    <property type="match status" value="1"/>
</dbReference>
<evidence type="ECO:0000256" key="8">
    <source>
        <dbReference type="ARBA" id="ARBA00023136"/>
    </source>
</evidence>
<protein>
    <recommendedName>
        <fullName evidence="11">ATP synthase gamma chain</fullName>
    </recommendedName>
    <alternativeName>
        <fullName evidence="11">ATP synthase F1 sector gamma subunit</fullName>
    </alternativeName>
    <alternativeName>
        <fullName evidence="11">F-ATPase gamma subunit</fullName>
    </alternativeName>
</protein>
<dbReference type="GO" id="GO:0042777">
    <property type="term" value="P:proton motive force-driven plasma membrane ATP synthesis"/>
    <property type="evidence" value="ECO:0007669"/>
    <property type="project" value="UniProtKB-UniRule"/>
</dbReference>
<dbReference type="NCBIfam" id="NF004147">
    <property type="entry name" value="PRK05621.2-1"/>
    <property type="match status" value="1"/>
</dbReference>
<accession>A0A0R2JPR0</accession>
<dbReference type="PATRIC" id="fig|1620.3.peg.1126"/>